<reference evidence="11" key="1">
    <citation type="journal article" date="2019" name="Int. J. Syst. Evol. Microbiol.">
        <title>The Global Catalogue of Microorganisms (GCM) 10K type strain sequencing project: providing services to taxonomists for standard genome sequencing and annotation.</title>
        <authorList>
            <consortium name="The Broad Institute Genomics Platform"/>
            <consortium name="The Broad Institute Genome Sequencing Center for Infectious Disease"/>
            <person name="Wu L."/>
            <person name="Ma J."/>
        </authorList>
    </citation>
    <scope>NUCLEOTIDE SEQUENCE [LARGE SCALE GENOMIC DNA]</scope>
    <source>
        <strain evidence="11">NBRC 102520</strain>
    </source>
</reference>
<dbReference type="InterPro" id="IPR036852">
    <property type="entry name" value="Peptidase_S8/S53_dom_sf"/>
</dbReference>
<keyword evidence="4 7" id="KW-0720">Serine protease</keyword>
<dbReference type="PROSITE" id="PS51695">
    <property type="entry name" value="SEDOLISIN"/>
    <property type="match status" value="1"/>
</dbReference>
<feature type="active site" description="Charge relay system" evidence="7">
    <location>
        <position position="266"/>
    </location>
</feature>
<dbReference type="EMBL" id="BSOW01000025">
    <property type="protein sequence ID" value="GLR89356.1"/>
    <property type="molecule type" value="Genomic_DNA"/>
</dbReference>
<dbReference type="Gene3D" id="3.40.50.200">
    <property type="entry name" value="Peptidase S8/S53 domain"/>
    <property type="match status" value="1"/>
</dbReference>
<dbReference type="RefSeq" id="WP_284271538.1">
    <property type="nucleotide sequence ID" value="NZ_BSOW01000025.1"/>
</dbReference>
<protein>
    <recommendedName>
        <fullName evidence="9">Peptidase S53 domain-containing protein</fullName>
    </recommendedName>
</protein>
<dbReference type="InterPro" id="IPR050819">
    <property type="entry name" value="Tripeptidyl-peptidase_I"/>
</dbReference>
<evidence type="ECO:0000256" key="7">
    <source>
        <dbReference type="PROSITE-ProRule" id="PRU01032"/>
    </source>
</evidence>
<comment type="similarity">
    <text evidence="8">Belongs to the peptidase S8 family.</text>
</comment>
<dbReference type="Proteomes" id="UP001156905">
    <property type="component" value="Unassembled WGS sequence"/>
</dbReference>
<dbReference type="InterPro" id="IPR015366">
    <property type="entry name" value="S53_propep"/>
</dbReference>
<dbReference type="SUPFAM" id="SSF52743">
    <property type="entry name" value="Subtilisin-like"/>
    <property type="match status" value="1"/>
</dbReference>
<proteinExistence type="inferred from homology"/>
<comment type="caution">
    <text evidence="10">The sequence shown here is derived from an EMBL/GenBank/DDBJ whole genome shotgun (WGS) entry which is preliminary data.</text>
</comment>
<keyword evidence="11" id="KW-1185">Reference proteome</keyword>
<dbReference type="InterPro" id="IPR030400">
    <property type="entry name" value="Sedolisin_dom"/>
</dbReference>
<feature type="active site" description="Charge relay system" evidence="7">
    <location>
        <position position="262"/>
    </location>
</feature>
<dbReference type="CDD" id="cd04056">
    <property type="entry name" value="Peptidases_S53"/>
    <property type="match status" value="1"/>
</dbReference>
<feature type="binding site" evidence="7">
    <location>
        <position position="528"/>
    </location>
    <ligand>
        <name>Ca(2+)</name>
        <dbReference type="ChEBI" id="CHEBI:29108"/>
    </ligand>
</feature>
<sequence length="547" mass="56822">MAGTIKRVALANSARKLPKGAKLVGAADPKQEIEISVRLRARRSDDETVMELGAQLPRERQYLSRAEFAAQMGANPADVAKIDNFAHHHDLNVKSVHLASRTVKLTGTVKALSAAFGVKLNKVKHDGATYRMRKGSVQIPAELEGIVIGVHGLDNRPVARPHFRHKRIGRAAIARAAQNRSFSVEQIAQLYNFPDGETGAGQCIAIIELNDIDQKGKPTGAGYKTSDLKTFFKKAGIPMPHIAPASVDGGANKPGHSDADGEVVLDIEVAGAVAPGANIVVYFAPNTTNGFIDAVKAAVHDSARKPSVISISWGGPEDPQGSQQFVDGLNEAIRDAAAMGVTVCVASGDNGSADMGSDWDGKPHADFPASSPFALACGGTNLKAPNGQIQEVVWNGGPEDGAGGGGVSIVFAQPKYQAHAHVPKSPAHHSGRGVPDVAGDADPATGYQIFLNGVGTTIGGTSAVAPLMAGLIARINEATTKKFGKTVGFINPLIYAPNAKGAFRDITSGNNDITGQLHGMYKAGPGWDAASGLGVPNGTALQDLLAA</sequence>
<accession>A0ABQ6B798</accession>
<evidence type="ECO:0000256" key="1">
    <source>
        <dbReference type="ARBA" id="ARBA00022670"/>
    </source>
</evidence>
<name>A0ABQ6B798_9BRAD</name>
<keyword evidence="5 7" id="KW-0106">Calcium</keyword>
<dbReference type="CDD" id="cd11377">
    <property type="entry name" value="Pro-peptidase_S53"/>
    <property type="match status" value="1"/>
</dbReference>
<keyword evidence="6" id="KW-0865">Zymogen</keyword>
<keyword evidence="1 7" id="KW-0645">Protease</keyword>
<evidence type="ECO:0000256" key="2">
    <source>
        <dbReference type="ARBA" id="ARBA00022723"/>
    </source>
</evidence>
<evidence type="ECO:0000259" key="9">
    <source>
        <dbReference type="PROSITE" id="PS51695"/>
    </source>
</evidence>
<feature type="binding site" evidence="7">
    <location>
        <position position="526"/>
    </location>
    <ligand>
        <name>Ca(2+)</name>
        <dbReference type="ChEBI" id="CHEBI:29108"/>
    </ligand>
</feature>
<evidence type="ECO:0000256" key="8">
    <source>
        <dbReference type="PROSITE-ProRule" id="PRU01240"/>
    </source>
</evidence>
<evidence type="ECO:0000313" key="11">
    <source>
        <dbReference type="Proteomes" id="UP001156905"/>
    </source>
</evidence>
<comment type="cofactor">
    <cofactor evidence="7">
        <name>Ca(2+)</name>
        <dbReference type="ChEBI" id="CHEBI:29108"/>
    </cofactor>
    <text evidence="7">Binds 1 Ca(2+) ion per subunit.</text>
</comment>
<keyword evidence="2 7" id="KW-0479">Metal-binding</keyword>
<evidence type="ECO:0000256" key="6">
    <source>
        <dbReference type="ARBA" id="ARBA00023145"/>
    </source>
</evidence>
<dbReference type="PANTHER" id="PTHR14218:SF15">
    <property type="entry name" value="TRIPEPTIDYL-PEPTIDASE 1"/>
    <property type="match status" value="1"/>
</dbReference>
<feature type="active site" description="Charge relay system" evidence="7">
    <location>
        <position position="462"/>
    </location>
</feature>
<dbReference type="InterPro" id="IPR000209">
    <property type="entry name" value="Peptidase_S8/S53_dom"/>
</dbReference>
<gene>
    <name evidence="10" type="ORF">GCM10007857_60690</name>
</gene>
<comment type="caution">
    <text evidence="8">Lacks conserved residue(s) required for the propagation of feature annotation.</text>
</comment>
<keyword evidence="3 7" id="KW-0378">Hydrolase</keyword>
<evidence type="ECO:0000256" key="5">
    <source>
        <dbReference type="ARBA" id="ARBA00022837"/>
    </source>
</evidence>
<dbReference type="SUPFAM" id="SSF54897">
    <property type="entry name" value="Protease propeptides/inhibitors"/>
    <property type="match status" value="1"/>
</dbReference>
<evidence type="ECO:0000256" key="4">
    <source>
        <dbReference type="ARBA" id="ARBA00022825"/>
    </source>
</evidence>
<dbReference type="PANTHER" id="PTHR14218">
    <property type="entry name" value="PROTEASE S8 TRIPEPTIDYL PEPTIDASE I CLN2"/>
    <property type="match status" value="1"/>
</dbReference>
<dbReference type="Pfam" id="PF09286">
    <property type="entry name" value="Pro-kuma_activ"/>
    <property type="match status" value="1"/>
</dbReference>
<evidence type="ECO:0000313" key="10">
    <source>
        <dbReference type="EMBL" id="GLR89356.1"/>
    </source>
</evidence>
<dbReference type="SMART" id="SM00944">
    <property type="entry name" value="Pro-kuma_activ"/>
    <property type="match status" value="1"/>
</dbReference>
<dbReference type="Pfam" id="PF00082">
    <property type="entry name" value="Peptidase_S8"/>
    <property type="match status" value="1"/>
</dbReference>
<evidence type="ECO:0000256" key="3">
    <source>
        <dbReference type="ARBA" id="ARBA00022801"/>
    </source>
</evidence>
<feature type="binding site" evidence="7">
    <location>
        <position position="505"/>
    </location>
    <ligand>
        <name>Ca(2+)</name>
        <dbReference type="ChEBI" id="CHEBI:29108"/>
    </ligand>
</feature>
<feature type="domain" description="Peptidase S53" evidence="9">
    <location>
        <begin position="181"/>
        <end position="547"/>
    </location>
</feature>
<dbReference type="PROSITE" id="PS51892">
    <property type="entry name" value="SUBTILASE"/>
    <property type="match status" value="1"/>
</dbReference>
<feature type="binding site" evidence="7">
    <location>
        <position position="506"/>
    </location>
    <ligand>
        <name>Ca(2+)</name>
        <dbReference type="ChEBI" id="CHEBI:29108"/>
    </ligand>
</feature>
<organism evidence="10 11">
    <name type="scientific">Bradyrhizobium iriomotense</name>
    <dbReference type="NCBI Taxonomy" id="441950"/>
    <lineage>
        <taxon>Bacteria</taxon>
        <taxon>Pseudomonadati</taxon>
        <taxon>Pseudomonadota</taxon>
        <taxon>Alphaproteobacteria</taxon>
        <taxon>Hyphomicrobiales</taxon>
        <taxon>Nitrobacteraceae</taxon>
        <taxon>Bradyrhizobium</taxon>
    </lineage>
</organism>